<dbReference type="EMBL" id="GG745333">
    <property type="protein sequence ID" value="KNE58392.1"/>
    <property type="molecule type" value="Genomic_DNA"/>
</dbReference>
<evidence type="ECO:0000256" key="3">
    <source>
        <dbReference type="SAM" id="MobiDB-lite"/>
    </source>
</evidence>
<proteinExistence type="predicted"/>
<evidence type="ECO:0000256" key="1">
    <source>
        <dbReference type="ARBA" id="ARBA00023125"/>
    </source>
</evidence>
<keyword evidence="2" id="KW-0233">DNA recombination</keyword>
<reference evidence="5" key="2">
    <citation type="submission" date="2009-11" db="EMBL/GenBank/DDBJ databases">
        <title>The Genome Sequence of Allomyces macrogynus strain ATCC 38327.</title>
        <authorList>
            <consortium name="The Broad Institute Genome Sequencing Platform"/>
            <person name="Russ C."/>
            <person name="Cuomo C."/>
            <person name="Shea T."/>
            <person name="Young S.K."/>
            <person name="Zeng Q."/>
            <person name="Koehrsen M."/>
            <person name="Haas B."/>
            <person name="Borodovsky M."/>
            <person name="Guigo R."/>
            <person name="Alvarado L."/>
            <person name="Berlin A."/>
            <person name="Borenstein D."/>
            <person name="Chen Z."/>
            <person name="Engels R."/>
            <person name="Freedman E."/>
            <person name="Gellesch M."/>
            <person name="Goldberg J."/>
            <person name="Griggs A."/>
            <person name="Gujja S."/>
            <person name="Heiman D."/>
            <person name="Hepburn T."/>
            <person name="Howarth C."/>
            <person name="Jen D."/>
            <person name="Larson L."/>
            <person name="Lewis B."/>
            <person name="Mehta T."/>
            <person name="Park D."/>
            <person name="Pearson M."/>
            <person name="Roberts A."/>
            <person name="Saif S."/>
            <person name="Shenoy N."/>
            <person name="Sisk P."/>
            <person name="Stolte C."/>
            <person name="Sykes S."/>
            <person name="Walk T."/>
            <person name="White J."/>
            <person name="Yandava C."/>
            <person name="Burger G."/>
            <person name="Gray M.W."/>
            <person name="Holland P.W.H."/>
            <person name="King N."/>
            <person name="Lang F.B.F."/>
            <person name="Roger A.J."/>
            <person name="Ruiz-Trillo I."/>
            <person name="Lander E."/>
            <person name="Nusbaum C."/>
        </authorList>
    </citation>
    <scope>NUCLEOTIDE SEQUENCE [LARGE SCALE GENOMIC DNA]</scope>
    <source>
        <strain evidence="5">ATCC 38327</strain>
    </source>
</reference>
<evidence type="ECO:0000256" key="2">
    <source>
        <dbReference type="ARBA" id="ARBA00023172"/>
    </source>
</evidence>
<dbReference type="GO" id="GO:0003677">
    <property type="term" value="F:DNA binding"/>
    <property type="evidence" value="ECO:0007669"/>
    <property type="project" value="UniProtKB-KW"/>
</dbReference>
<dbReference type="STRING" id="578462.A0A0L0S794"/>
<dbReference type="InterPro" id="IPR013762">
    <property type="entry name" value="Integrase-like_cat_sf"/>
</dbReference>
<organism evidence="4 5">
    <name type="scientific">Allomyces macrogynus (strain ATCC 38327)</name>
    <name type="common">Allomyces javanicus var. macrogynus</name>
    <dbReference type="NCBI Taxonomy" id="578462"/>
    <lineage>
        <taxon>Eukaryota</taxon>
        <taxon>Fungi</taxon>
        <taxon>Fungi incertae sedis</taxon>
        <taxon>Blastocladiomycota</taxon>
        <taxon>Blastocladiomycetes</taxon>
        <taxon>Blastocladiales</taxon>
        <taxon>Blastocladiaceae</taxon>
        <taxon>Allomyces</taxon>
    </lineage>
</organism>
<keyword evidence="1" id="KW-0238">DNA-binding</keyword>
<name>A0A0L0S794_ALLM3</name>
<dbReference type="Proteomes" id="UP000054350">
    <property type="component" value="Unassembled WGS sequence"/>
</dbReference>
<dbReference type="InterPro" id="IPR011010">
    <property type="entry name" value="DNA_brk_join_enz"/>
</dbReference>
<sequence>MSPPAHAELQWWANSVEKWNGEAIVPQRPDLALTLETDASGLGWGVVGPGVMLQGQWTESEARNSSNWRELSATLIAAKAHASLWVGKTMLIKSDNMTTVSAEYVPGTENTRVDMASRVFLNWHSYKMTTMAFQRLRTETPHNLTTDLFASITSTQLPHMVDRVLSGGARLSAGAAATASAARAPSTLAAYGKTYARFARWCADAELDPLDGTVLLIEWLQLKLDDSAIKPKTAISYAKQVCQQAHILSPLGPRPAMDDPLLSSFLKGAARVFVRPPVARVGWDVGVLLAYLRTFVPVSIKDHAVRCATLLALCTTWRPGSDLNRIVYDSLSFTDANGHVLPVQELSLASPVDRADFAASLTKTKVVQRTHLAVWASDPALCPIRALLAYVVCTRDLCSSSGGSLFVSAVTPHGPVSETTVRLWVKSALMAAGINVNAHSIRAVSASTADKDGVARCDLLAAANWRNESTFHRYYRRDVPKRKADAPPVQAAVLKRARHMPPAPTAGADADAAPDA</sequence>
<feature type="compositionally biased region" description="Low complexity" evidence="3">
    <location>
        <begin position="505"/>
        <end position="516"/>
    </location>
</feature>
<dbReference type="VEuPathDB" id="FungiDB:AMAG_18239"/>
<dbReference type="Gene3D" id="1.10.150.130">
    <property type="match status" value="1"/>
</dbReference>
<feature type="region of interest" description="Disordered" evidence="3">
    <location>
        <begin position="496"/>
        <end position="516"/>
    </location>
</feature>
<evidence type="ECO:0000313" key="4">
    <source>
        <dbReference type="EMBL" id="KNE58392.1"/>
    </source>
</evidence>
<evidence type="ECO:0008006" key="6">
    <source>
        <dbReference type="Google" id="ProtNLM"/>
    </source>
</evidence>
<dbReference type="PANTHER" id="PTHR35617:SF3">
    <property type="entry name" value="CORE-BINDING (CB) DOMAIN-CONTAINING PROTEIN"/>
    <property type="match status" value="1"/>
</dbReference>
<dbReference type="PANTHER" id="PTHR35617">
    <property type="entry name" value="PHAGE_INTEGRASE DOMAIN-CONTAINING PROTEIN"/>
    <property type="match status" value="1"/>
</dbReference>
<dbReference type="SUPFAM" id="SSF56349">
    <property type="entry name" value="DNA breaking-rejoining enzymes"/>
    <property type="match status" value="1"/>
</dbReference>
<dbReference type="OrthoDB" id="6064581at2759"/>
<dbReference type="InterPro" id="IPR010998">
    <property type="entry name" value="Integrase_recombinase_N"/>
</dbReference>
<reference evidence="4 5" key="1">
    <citation type="submission" date="2009-11" db="EMBL/GenBank/DDBJ databases">
        <title>Annotation of Allomyces macrogynus ATCC 38327.</title>
        <authorList>
            <consortium name="The Broad Institute Genome Sequencing Platform"/>
            <person name="Russ C."/>
            <person name="Cuomo C."/>
            <person name="Burger G."/>
            <person name="Gray M.W."/>
            <person name="Holland P.W.H."/>
            <person name="King N."/>
            <person name="Lang F.B.F."/>
            <person name="Roger A.J."/>
            <person name="Ruiz-Trillo I."/>
            <person name="Young S.K."/>
            <person name="Zeng Q."/>
            <person name="Gargeya S."/>
            <person name="Fitzgerald M."/>
            <person name="Haas B."/>
            <person name="Abouelleil A."/>
            <person name="Alvarado L."/>
            <person name="Arachchi H.M."/>
            <person name="Berlin A."/>
            <person name="Chapman S.B."/>
            <person name="Gearin G."/>
            <person name="Goldberg J."/>
            <person name="Griggs A."/>
            <person name="Gujja S."/>
            <person name="Hansen M."/>
            <person name="Heiman D."/>
            <person name="Howarth C."/>
            <person name="Larimer J."/>
            <person name="Lui A."/>
            <person name="MacDonald P.J.P."/>
            <person name="McCowen C."/>
            <person name="Montmayeur A."/>
            <person name="Murphy C."/>
            <person name="Neiman D."/>
            <person name="Pearson M."/>
            <person name="Priest M."/>
            <person name="Roberts A."/>
            <person name="Saif S."/>
            <person name="Shea T."/>
            <person name="Sisk P."/>
            <person name="Stolte C."/>
            <person name="Sykes S."/>
            <person name="Wortman J."/>
            <person name="Nusbaum C."/>
            <person name="Birren B."/>
        </authorList>
    </citation>
    <scope>NUCLEOTIDE SEQUENCE [LARGE SCALE GENOMIC DNA]</scope>
    <source>
        <strain evidence="4 5">ATCC 38327</strain>
    </source>
</reference>
<dbReference type="GO" id="GO:0006310">
    <property type="term" value="P:DNA recombination"/>
    <property type="evidence" value="ECO:0007669"/>
    <property type="project" value="UniProtKB-KW"/>
</dbReference>
<protein>
    <recommendedName>
        <fullName evidence="6">Tyr recombinase domain-containing protein</fullName>
    </recommendedName>
</protein>
<keyword evidence="5" id="KW-1185">Reference proteome</keyword>
<dbReference type="GO" id="GO:0015074">
    <property type="term" value="P:DNA integration"/>
    <property type="evidence" value="ECO:0007669"/>
    <property type="project" value="InterPro"/>
</dbReference>
<dbReference type="AlphaFoldDB" id="A0A0L0S794"/>
<dbReference type="SUPFAM" id="SSF47823">
    <property type="entry name" value="lambda integrase-like, N-terminal domain"/>
    <property type="match status" value="1"/>
</dbReference>
<dbReference type="CDD" id="cd09275">
    <property type="entry name" value="RNase_HI_RT_DIRS1"/>
    <property type="match status" value="1"/>
</dbReference>
<gene>
    <name evidence="4" type="ORF">AMAG_18239</name>
</gene>
<evidence type="ECO:0000313" key="5">
    <source>
        <dbReference type="Proteomes" id="UP000054350"/>
    </source>
</evidence>
<dbReference type="Gene3D" id="1.10.443.10">
    <property type="entry name" value="Intergrase catalytic core"/>
    <property type="match status" value="1"/>
</dbReference>
<accession>A0A0L0S794</accession>